<accession>A0AAW1WNB8</accession>
<organism evidence="1 2">
    <name type="scientific">Rubus argutus</name>
    <name type="common">Southern blackberry</name>
    <dbReference type="NCBI Taxonomy" id="59490"/>
    <lineage>
        <taxon>Eukaryota</taxon>
        <taxon>Viridiplantae</taxon>
        <taxon>Streptophyta</taxon>
        <taxon>Embryophyta</taxon>
        <taxon>Tracheophyta</taxon>
        <taxon>Spermatophyta</taxon>
        <taxon>Magnoliopsida</taxon>
        <taxon>eudicotyledons</taxon>
        <taxon>Gunneridae</taxon>
        <taxon>Pentapetalae</taxon>
        <taxon>rosids</taxon>
        <taxon>fabids</taxon>
        <taxon>Rosales</taxon>
        <taxon>Rosaceae</taxon>
        <taxon>Rosoideae</taxon>
        <taxon>Rosoideae incertae sedis</taxon>
        <taxon>Rubus</taxon>
    </lineage>
</organism>
<gene>
    <name evidence="1" type="ORF">M0R45_023652</name>
</gene>
<name>A0AAW1WNB8_RUBAR</name>
<evidence type="ECO:0000313" key="2">
    <source>
        <dbReference type="Proteomes" id="UP001457282"/>
    </source>
</evidence>
<protein>
    <submittedName>
        <fullName evidence="1">Uncharacterized protein</fullName>
    </submittedName>
</protein>
<dbReference type="Proteomes" id="UP001457282">
    <property type="component" value="Unassembled WGS sequence"/>
</dbReference>
<dbReference type="EMBL" id="JBEDUW010000005">
    <property type="protein sequence ID" value="KAK9926420.1"/>
    <property type="molecule type" value="Genomic_DNA"/>
</dbReference>
<reference evidence="1 2" key="1">
    <citation type="journal article" date="2023" name="G3 (Bethesda)">
        <title>A chromosome-length genome assembly and annotation of blackberry (Rubus argutus, cv. 'Hillquist').</title>
        <authorList>
            <person name="Bruna T."/>
            <person name="Aryal R."/>
            <person name="Dudchenko O."/>
            <person name="Sargent D.J."/>
            <person name="Mead D."/>
            <person name="Buti M."/>
            <person name="Cavallini A."/>
            <person name="Hytonen T."/>
            <person name="Andres J."/>
            <person name="Pham M."/>
            <person name="Weisz D."/>
            <person name="Mascagni F."/>
            <person name="Usai G."/>
            <person name="Natali L."/>
            <person name="Bassil N."/>
            <person name="Fernandez G.E."/>
            <person name="Lomsadze A."/>
            <person name="Armour M."/>
            <person name="Olukolu B."/>
            <person name="Poorten T."/>
            <person name="Britton C."/>
            <person name="Davik J."/>
            <person name="Ashrafi H."/>
            <person name="Aiden E.L."/>
            <person name="Borodovsky M."/>
            <person name="Worthington M."/>
        </authorList>
    </citation>
    <scope>NUCLEOTIDE SEQUENCE [LARGE SCALE GENOMIC DNA]</scope>
    <source>
        <strain evidence="1">PI 553951</strain>
    </source>
</reference>
<sequence>MPTTYVITQATHTYFFLRFPLLLWRANHLSLSQLGFSSSLLRGAELGDFLSRKRDCSVNNMGVWLRCGAPACLGLTAMVSCDGVEVQ</sequence>
<proteinExistence type="predicted"/>
<dbReference type="AlphaFoldDB" id="A0AAW1WNB8"/>
<comment type="caution">
    <text evidence="1">The sequence shown here is derived from an EMBL/GenBank/DDBJ whole genome shotgun (WGS) entry which is preliminary data.</text>
</comment>
<keyword evidence="2" id="KW-1185">Reference proteome</keyword>
<evidence type="ECO:0000313" key="1">
    <source>
        <dbReference type="EMBL" id="KAK9926420.1"/>
    </source>
</evidence>